<dbReference type="GO" id="GO:0009279">
    <property type="term" value="C:cell outer membrane"/>
    <property type="evidence" value="ECO:0007669"/>
    <property type="project" value="UniProtKB-SubCell"/>
</dbReference>
<dbReference type="EMBL" id="FR687360">
    <property type="protein sequence ID" value="CBW76603.1"/>
    <property type="molecule type" value="Genomic_DNA"/>
</dbReference>
<dbReference type="PANTHER" id="PTHR33619">
    <property type="entry name" value="POLYSACCHARIDE EXPORT PROTEIN GFCE-RELATED"/>
    <property type="match status" value="1"/>
</dbReference>
<evidence type="ECO:0000256" key="4">
    <source>
        <dbReference type="ARBA" id="ARBA00022452"/>
    </source>
</evidence>
<evidence type="ECO:0000256" key="8">
    <source>
        <dbReference type="ARBA" id="ARBA00023047"/>
    </source>
</evidence>
<keyword evidence="5" id="KW-0762">Sugar transport</keyword>
<dbReference type="GO" id="GO:0015159">
    <property type="term" value="F:polysaccharide transmembrane transporter activity"/>
    <property type="evidence" value="ECO:0007669"/>
    <property type="project" value="InterPro"/>
</dbReference>
<dbReference type="AlphaFoldDB" id="E5AU29"/>
<evidence type="ECO:0000256" key="6">
    <source>
        <dbReference type="ARBA" id="ARBA00022692"/>
    </source>
</evidence>
<dbReference type="InterPro" id="IPR003715">
    <property type="entry name" value="Poly_export_N"/>
</dbReference>
<accession>E5AU29</accession>
<keyword evidence="12" id="KW-0564">Palmitate</keyword>
<dbReference type="InterPro" id="IPR054765">
    <property type="entry name" value="SLBB_dom"/>
</dbReference>
<dbReference type="PANTHER" id="PTHR33619:SF3">
    <property type="entry name" value="POLYSACCHARIDE EXPORT PROTEIN GFCE-RELATED"/>
    <property type="match status" value="1"/>
</dbReference>
<dbReference type="HOGENOM" id="CLU_038343_4_2_4"/>
<keyword evidence="10" id="KW-0626">Porin</keyword>
<evidence type="ECO:0000256" key="10">
    <source>
        <dbReference type="ARBA" id="ARBA00023114"/>
    </source>
</evidence>
<feature type="domain" description="Polysaccharide export protein N-terminal" evidence="16">
    <location>
        <begin position="130"/>
        <end position="246"/>
    </location>
</feature>
<proteinExistence type="inferred from homology"/>
<evidence type="ECO:0000259" key="17">
    <source>
        <dbReference type="Pfam" id="PF22461"/>
    </source>
</evidence>
<dbReference type="GO" id="GO:0046930">
    <property type="term" value="C:pore complex"/>
    <property type="evidence" value="ECO:0007669"/>
    <property type="project" value="UniProtKB-KW"/>
</dbReference>
<evidence type="ECO:0000256" key="12">
    <source>
        <dbReference type="ARBA" id="ARBA00023139"/>
    </source>
</evidence>
<evidence type="ECO:0000256" key="1">
    <source>
        <dbReference type="ARBA" id="ARBA00004571"/>
    </source>
</evidence>
<dbReference type="Pfam" id="PF22461">
    <property type="entry name" value="SLBB_2"/>
    <property type="match status" value="2"/>
</dbReference>
<keyword evidence="4" id="KW-1134">Transmembrane beta strand</keyword>
<keyword evidence="7" id="KW-0732">Signal</keyword>
<keyword evidence="6" id="KW-0812">Transmembrane</keyword>
<comment type="similarity">
    <text evidence="2">Belongs to the BexD/CtrA/VexA family.</text>
</comment>
<protein>
    <submittedName>
        <fullName evidence="18">Putative capsule polysaccharide export protein</fullName>
    </submittedName>
</protein>
<geneLocation type="plasmid" evidence="18 19">
    <name>pBRH01</name>
</geneLocation>
<evidence type="ECO:0000256" key="7">
    <source>
        <dbReference type="ARBA" id="ARBA00022729"/>
    </source>
</evidence>
<dbReference type="eggNOG" id="COG1596">
    <property type="taxonomic scope" value="Bacteria"/>
</dbReference>
<dbReference type="GO" id="GO:0006811">
    <property type="term" value="P:monoatomic ion transport"/>
    <property type="evidence" value="ECO:0007669"/>
    <property type="project" value="UniProtKB-KW"/>
</dbReference>
<comment type="subcellular location">
    <subcellularLocation>
        <location evidence="1">Cell outer membrane</location>
        <topology evidence="1">Multi-pass membrane protein</topology>
    </subcellularLocation>
</comment>
<keyword evidence="18" id="KW-0614">Plasmid</keyword>
<dbReference type="GO" id="GO:0015288">
    <property type="term" value="F:porin activity"/>
    <property type="evidence" value="ECO:0007669"/>
    <property type="project" value="UniProtKB-KW"/>
</dbReference>
<evidence type="ECO:0000256" key="11">
    <source>
        <dbReference type="ARBA" id="ARBA00023136"/>
    </source>
</evidence>
<evidence type="ECO:0000313" key="18">
    <source>
        <dbReference type="EMBL" id="CBW76603.1"/>
    </source>
</evidence>
<dbReference type="Proteomes" id="UP000007437">
    <property type="component" value="Plasmid pBRH01"/>
</dbReference>
<dbReference type="KEGG" id="brh:RBRH_00520"/>
<evidence type="ECO:0000256" key="15">
    <source>
        <dbReference type="SAM" id="MobiDB-lite"/>
    </source>
</evidence>
<dbReference type="Gene3D" id="3.30.1950.10">
    <property type="entry name" value="wza like domain"/>
    <property type="match status" value="1"/>
</dbReference>
<dbReference type="Pfam" id="PF02563">
    <property type="entry name" value="Poly_export"/>
    <property type="match status" value="1"/>
</dbReference>
<feature type="domain" description="SLBB" evidence="17">
    <location>
        <begin position="252"/>
        <end position="330"/>
    </location>
</feature>
<feature type="compositionally biased region" description="Polar residues" evidence="15">
    <location>
        <begin position="169"/>
        <end position="190"/>
    </location>
</feature>
<organism evidence="18 19">
    <name type="scientific">Mycetohabitans rhizoxinica (strain DSM 19002 / CIP 109453 / HKI 454)</name>
    <name type="common">Paraburkholderia rhizoxinica</name>
    <dbReference type="NCBI Taxonomy" id="882378"/>
    <lineage>
        <taxon>Bacteria</taxon>
        <taxon>Pseudomonadati</taxon>
        <taxon>Pseudomonadota</taxon>
        <taxon>Betaproteobacteria</taxon>
        <taxon>Burkholderiales</taxon>
        <taxon>Burkholderiaceae</taxon>
        <taxon>Mycetohabitans</taxon>
    </lineage>
</organism>
<keyword evidence="14" id="KW-0449">Lipoprotein</keyword>
<keyword evidence="9" id="KW-0406">Ion transport</keyword>
<keyword evidence="11" id="KW-0472">Membrane</keyword>
<evidence type="ECO:0000256" key="2">
    <source>
        <dbReference type="ARBA" id="ARBA00009450"/>
    </source>
</evidence>
<keyword evidence="8" id="KW-0625">Polysaccharide transport</keyword>
<evidence type="ECO:0000256" key="5">
    <source>
        <dbReference type="ARBA" id="ARBA00022597"/>
    </source>
</evidence>
<feature type="domain" description="SLBB" evidence="17">
    <location>
        <begin position="337"/>
        <end position="444"/>
    </location>
</feature>
<dbReference type="InterPro" id="IPR049712">
    <property type="entry name" value="Poly_export"/>
</dbReference>
<feature type="region of interest" description="Disordered" evidence="15">
    <location>
        <begin position="169"/>
        <end position="191"/>
    </location>
</feature>
<evidence type="ECO:0000256" key="9">
    <source>
        <dbReference type="ARBA" id="ARBA00023065"/>
    </source>
</evidence>
<reference evidence="18 19" key="1">
    <citation type="journal article" date="2011" name="J. Bacteriol.">
        <title>Complete genome sequence of Burkholderia rhizoxinica, an endosymbiont of Rhizopus microsporus.</title>
        <authorList>
            <person name="Lackner G."/>
            <person name="Moebius N."/>
            <person name="Partida-Martinez L."/>
            <person name="Hertweck C."/>
        </authorList>
    </citation>
    <scope>NUCLEOTIDE SEQUENCE [LARGE SCALE GENOMIC DNA]</scope>
    <source>
        <strain evidence="19">DSM 19002 / CIP 109453 / HKI 454</strain>
        <plasmid evidence="18 19">pBRH01</plasmid>
    </source>
</reference>
<keyword evidence="13" id="KW-0998">Cell outer membrane</keyword>
<sequence length="476" mass="51571">MSRTDRCAARRPGGPTHCCWIKWKENLRPRPYAAHVARLLQPAAQKGETKMLKCPMWMTVAMTVALSGCALAPGPTLDSSRMHDDLSKPTDTTTYDVNLITPELVFKLKESDAADARAREASLHAMPANEVSDYRVGVNDVLGITVWGHLELTQGGNAATAPLPDTGTLQGMGSLGAGQQQPQSAFSTNGPGELDAQGQRVAADGTIFFPSLGRVRVLGQSTVQISRLLYNRLKGRLKDPQIDVRVIQYRSQQVQVTGGVKNPGQLSLTGSPMRVIDAINRAGGGNPDADLQRVLVSRGGKVITIDATRILNRGDMRQNIVLQNGDIVNVPDRTQNRVFVMGEVPKPQTVFMNQGQLTLADALTAAGSIDPAGANPRQIIVIRHPNPPLTQISNGQDGLEEGFKKASYAPADNKPEIFRLDMTQVDAMMLATEFDMKPLDVVYVGTAPAARFNRLLAQILPSAESFYLVWSVAHNR</sequence>
<evidence type="ECO:0000256" key="14">
    <source>
        <dbReference type="ARBA" id="ARBA00023288"/>
    </source>
</evidence>
<dbReference type="Gene3D" id="3.10.560.10">
    <property type="entry name" value="Outer membrane lipoprotein wza domain like"/>
    <property type="match status" value="2"/>
</dbReference>
<keyword evidence="3" id="KW-0813">Transport</keyword>
<evidence type="ECO:0000259" key="16">
    <source>
        <dbReference type="Pfam" id="PF02563"/>
    </source>
</evidence>
<evidence type="ECO:0000256" key="3">
    <source>
        <dbReference type="ARBA" id="ARBA00022448"/>
    </source>
</evidence>
<evidence type="ECO:0000256" key="13">
    <source>
        <dbReference type="ARBA" id="ARBA00023237"/>
    </source>
</evidence>
<evidence type="ECO:0000313" key="19">
    <source>
        <dbReference type="Proteomes" id="UP000007437"/>
    </source>
</evidence>
<gene>
    <name evidence="18" type="ordered locus">RBRH_00520</name>
</gene>
<name>E5AU29_MYCRK</name>